<name>A0A2N5DRI8_9CAUL</name>
<comment type="caution">
    <text evidence="1">The sequence shown here is derived from an EMBL/GenBank/DDBJ whole genome shotgun (WGS) entry which is preliminary data.</text>
</comment>
<evidence type="ECO:0000313" key="1">
    <source>
        <dbReference type="EMBL" id="PLR28673.1"/>
    </source>
</evidence>
<dbReference type="OrthoDB" id="7191908at2"/>
<gene>
    <name evidence="1" type="ORF">SGCZBJ_01605</name>
</gene>
<reference evidence="1 2" key="1">
    <citation type="submission" date="2017-12" db="EMBL/GenBank/DDBJ databases">
        <title>The genome sequence of Caulobacter sp. 410.</title>
        <authorList>
            <person name="Gao J."/>
            <person name="Mao X."/>
            <person name="Sun J."/>
        </authorList>
    </citation>
    <scope>NUCLEOTIDE SEQUENCE [LARGE SCALE GENOMIC DNA]</scope>
    <source>
        <strain evidence="1 2">410</strain>
    </source>
</reference>
<dbReference type="EMBL" id="PJRS01000006">
    <property type="protein sequence ID" value="PLR28673.1"/>
    <property type="molecule type" value="Genomic_DNA"/>
</dbReference>
<dbReference type="RefSeq" id="WP_101716291.1">
    <property type="nucleotide sequence ID" value="NZ_PJRS01000006.1"/>
</dbReference>
<protein>
    <submittedName>
        <fullName evidence="1">Uncharacterized protein</fullName>
    </submittedName>
</protein>
<organism evidence="1 2">
    <name type="scientific">Caulobacter zeae</name>
    <dbReference type="NCBI Taxonomy" id="2055137"/>
    <lineage>
        <taxon>Bacteria</taxon>
        <taxon>Pseudomonadati</taxon>
        <taxon>Pseudomonadota</taxon>
        <taxon>Alphaproteobacteria</taxon>
        <taxon>Caulobacterales</taxon>
        <taxon>Caulobacteraceae</taxon>
        <taxon>Caulobacter</taxon>
    </lineage>
</organism>
<accession>A0A2N5DRI8</accession>
<dbReference type="AlphaFoldDB" id="A0A2N5DRI8"/>
<proteinExistence type="predicted"/>
<sequence length="78" mass="7995">MIVAELIKLLQACHPQAVVLIPADPSMGQACEKLADVARIDASQFPDGPAAQGGVVRLSSFPVDLLISGLDLAEQAGG</sequence>
<keyword evidence="2" id="KW-1185">Reference proteome</keyword>
<dbReference type="Proteomes" id="UP000234479">
    <property type="component" value="Unassembled WGS sequence"/>
</dbReference>
<evidence type="ECO:0000313" key="2">
    <source>
        <dbReference type="Proteomes" id="UP000234479"/>
    </source>
</evidence>